<gene>
    <name evidence="1" type="ORF">ALECFALPRED_009213</name>
</gene>
<sequence length="423" mass="47182">MEGDKEKEQLLLCKDVRDRFEMWCASFNVVDKAFDRGLRKSMGIAGVVFRLFDRIRVLLYASTQTLLSFRSIVDKYNRVGQHLFQLRHLVEKLIELSPAIEAPAFSTASQIENGTRGYTLADFDLARDPLSQSITGRFEGLRAYKTLFLISNSVALQGWRWDMAAQLVYQSARRIPPAARDMAESPEVTYSSGKALRLLIVTADGLGPKVRTMERAILEIGKKMKIVSAAKGQVIIRFVQLGANPFITQDVKWLGAAINSDEAILGIIEIQLLVIEGVIASELMYEQLLLGGDRGLIPPSIRSLDSKGLTIPCCLVVDNLTVYTDIEILHVCFEVYGPLDDVRIHSTTNATVFAALITYRSTMDAEVACAAFDNTRQVILPLADILSFLLKFRVQDLMARLFASIWRLWIDLQPTSSSAKTAP</sequence>
<dbReference type="AlphaFoldDB" id="A0A8H3ID38"/>
<dbReference type="Proteomes" id="UP000664203">
    <property type="component" value="Unassembled WGS sequence"/>
</dbReference>
<dbReference type="CDD" id="cd00590">
    <property type="entry name" value="RRM_SF"/>
    <property type="match status" value="1"/>
</dbReference>
<evidence type="ECO:0000313" key="1">
    <source>
        <dbReference type="EMBL" id="CAF9914033.1"/>
    </source>
</evidence>
<dbReference type="InterPro" id="IPR012677">
    <property type="entry name" value="Nucleotide-bd_a/b_plait_sf"/>
</dbReference>
<accession>A0A8H3ID38</accession>
<dbReference type="InterPro" id="IPR035979">
    <property type="entry name" value="RBD_domain_sf"/>
</dbReference>
<protein>
    <submittedName>
        <fullName evidence="1">Uncharacterized protein</fullName>
    </submittedName>
</protein>
<keyword evidence="2" id="KW-1185">Reference proteome</keyword>
<reference evidence="1" key="1">
    <citation type="submission" date="2021-03" db="EMBL/GenBank/DDBJ databases">
        <authorList>
            <person name="Tagirdzhanova G."/>
        </authorList>
    </citation>
    <scope>NUCLEOTIDE SEQUENCE</scope>
</reference>
<evidence type="ECO:0000313" key="2">
    <source>
        <dbReference type="Proteomes" id="UP000664203"/>
    </source>
</evidence>
<organism evidence="1 2">
    <name type="scientific">Alectoria fallacina</name>
    <dbReference type="NCBI Taxonomy" id="1903189"/>
    <lineage>
        <taxon>Eukaryota</taxon>
        <taxon>Fungi</taxon>
        <taxon>Dikarya</taxon>
        <taxon>Ascomycota</taxon>
        <taxon>Pezizomycotina</taxon>
        <taxon>Lecanoromycetes</taxon>
        <taxon>OSLEUM clade</taxon>
        <taxon>Lecanoromycetidae</taxon>
        <taxon>Lecanorales</taxon>
        <taxon>Lecanorineae</taxon>
        <taxon>Parmeliaceae</taxon>
        <taxon>Alectoria</taxon>
    </lineage>
</organism>
<dbReference type="SUPFAM" id="SSF54928">
    <property type="entry name" value="RNA-binding domain, RBD"/>
    <property type="match status" value="1"/>
</dbReference>
<proteinExistence type="predicted"/>
<comment type="caution">
    <text evidence="1">The sequence shown here is derived from an EMBL/GenBank/DDBJ whole genome shotgun (WGS) entry which is preliminary data.</text>
</comment>
<name>A0A8H3ID38_9LECA</name>
<dbReference type="OrthoDB" id="10356618at2759"/>
<dbReference type="Gene3D" id="3.30.70.330">
    <property type="match status" value="1"/>
</dbReference>
<dbReference type="EMBL" id="CAJPDR010000067">
    <property type="protein sequence ID" value="CAF9914033.1"/>
    <property type="molecule type" value="Genomic_DNA"/>
</dbReference>
<dbReference type="GO" id="GO:0003676">
    <property type="term" value="F:nucleic acid binding"/>
    <property type="evidence" value="ECO:0007669"/>
    <property type="project" value="InterPro"/>
</dbReference>